<evidence type="ECO:0000313" key="2">
    <source>
        <dbReference type="EMBL" id="KAF0319837.1"/>
    </source>
</evidence>
<dbReference type="Proteomes" id="UP000434172">
    <property type="component" value="Unassembled WGS sequence"/>
</dbReference>
<evidence type="ECO:0000256" key="1">
    <source>
        <dbReference type="SAM" id="MobiDB-lite"/>
    </source>
</evidence>
<accession>A0A8H3ZLA6</accession>
<keyword evidence="3" id="KW-1185">Reference proteome</keyword>
<dbReference type="EMBL" id="WOWK01000090">
    <property type="protein sequence ID" value="KAF0319837.1"/>
    <property type="molecule type" value="Genomic_DNA"/>
</dbReference>
<protein>
    <submittedName>
        <fullName evidence="2">Uncharacterized protein</fullName>
    </submittedName>
</protein>
<sequence>MLLAPRQPGGPPPTHGPASGDGVAPGGEQRWARWLPAGSEDDESWRGAAADSLTHPRCVVVGCVSHSAQRQQQRQSVHEYGMTTTDSGRGTATTCLFCPRDESQGRFTWETADAWMHFPTKSHHGLLPITTASCEVESGNLMERRSTGTTIHFSTTQQTQKSKQARSENKVRLIGADGVKHVRLNLGRISQIKGANRSASWAVNLPTPALDSLPPNAITI</sequence>
<evidence type="ECO:0000313" key="3">
    <source>
        <dbReference type="Proteomes" id="UP000434172"/>
    </source>
</evidence>
<organism evidence="2 3">
    <name type="scientific">Colletotrichum asianum</name>
    <dbReference type="NCBI Taxonomy" id="702518"/>
    <lineage>
        <taxon>Eukaryota</taxon>
        <taxon>Fungi</taxon>
        <taxon>Dikarya</taxon>
        <taxon>Ascomycota</taxon>
        <taxon>Pezizomycotina</taxon>
        <taxon>Sordariomycetes</taxon>
        <taxon>Hypocreomycetidae</taxon>
        <taxon>Glomerellales</taxon>
        <taxon>Glomerellaceae</taxon>
        <taxon>Colletotrichum</taxon>
        <taxon>Colletotrichum gloeosporioides species complex</taxon>
    </lineage>
</organism>
<dbReference type="AlphaFoldDB" id="A0A8H3ZLA6"/>
<feature type="region of interest" description="Disordered" evidence="1">
    <location>
        <begin position="1"/>
        <end position="46"/>
    </location>
</feature>
<name>A0A8H3ZLA6_9PEZI</name>
<gene>
    <name evidence="2" type="ORF">GQ607_012939</name>
</gene>
<comment type="caution">
    <text evidence="2">The sequence shown here is derived from an EMBL/GenBank/DDBJ whole genome shotgun (WGS) entry which is preliminary data.</text>
</comment>
<reference evidence="2 3" key="1">
    <citation type="submission" date="2019-12" db="EMBL/GenBank/DDBJ databases">
        <title>A genome sequence resource for the geographically widespread anthracnose pathogen Colletotrichum asianum.</title>
        <authorList>
            <person name="Meng Y."/>
        </authorList>
    </citation>
    <scope>NUCLEOTIDE SEQUENCE [LARGE SCALE GENOMIC DNA]</scope>
    <source>
        <strain evidence="2 3">ICMP 18580</strain>
    </source>
</reference>
<proteinExistence type="predicted"/>